<evidence type="ECO:0000256" key="1">
    <source>
        <dbReference type="ARBA" id="ARBA00022737"/>
    </source>
</evidence>
<reference evidence="4 5" key="1">
    <citation type="submission" date="2018-01" db="EMBL/GenBank/DDBJ databases">
        <title>Genome characterization of the sugarcane-associated fungus Trichoderma ghanense CCMA-1212 and their application in lignocelulose bioconversion.</title>
        <authorList>
            <person name="Steindorff A.S."/>
            <person name="Mendes T.D."/>
            <person name="Vilela E.S.D."/>
            <person name="Rodrigues D.S."/>
            <person name="Formighieri E.F."/>
            <person name="Melo I.S."/>
            <person name="Favaro L.C.L."/>
        </authorList>
    </citation>
    <scope>NUCLEOTIDE SEQUENCE [LARGE SCALE GENOMIC DNA]</scope>
    <source>
        <strain evidence="4 5">CCMA-1212</strain>
    </source>
</reference>
<dbReference type="PANTHER" id="PTHR10039:SF5">
    <property type="entry name" value="NACHT DOMAIN-CONTAINING PROTEIN"/>
    <property type="match status" value="1"/>
</dbReference>
<protein>
    <submittedName>
        <fullName evidence="4">Protein SERAC1</fullName>
    </submittedName>
</protein>
<feature type="region of interest" description="Disordered" evidence="2">
    <location>
        <begin position="802"/>
        <end position="825"/>
    </location>
</feature>
<accession>A0ABY2GTH3</accession>
<evidence type="ECO:0000313" key="4">
    <source>
        <dbReference type="EMBL" id="TFA98930.1"/>
    </source>
</evidence>
<dbReference type="GeneID" id="300580911"/>
<dbReference type="Pfam" id="PF24883">
    <property type="entry name" value="NPHP3_N"/>
    <property type="match status" value="1"/>
</dbReference>
<evidence type="ECO:0000256" key="2">
    <source>
        <dbReference type="SAM" id="MobiDB-lite"/>
    </source>
</evidence>
<feature type="compositionally biased region" description="Low complexity" evidence="2">
    <location>
        <begin position="982"/>
        <end position="998"/>
    </location>
</feature>
<feature type="domain" description="Nephrocystin 3-like N-terminal" evidence="3">
    <location>
        <begin position="319"/>
        <end position="501"/>
    </location>
</feature>
<feature type="compositionally biased region" description="Polar residues" evidence="2">
    <location>
        <begin position="808"/>
        <end position="818"/>
    </location>
</feature>
<dbReference type="RefSeq" id="XP_073555132.1">
    <property type="nucleotide sequence ID" value="XM_073706461.1"/>
</dbReference>
<feature type="region of interest" description="Disordered" evidence="2">
    <location>
        <begin position="967"/>
        <end position="1023"/>
    </location>
</feature>
<keyword evidence="5" id="KW-1185">Reference proteome</keyword>
<dbReference type="InterPro" id="IPR029058">
    <property type="entry name" value="AB_hydrolase_fold"/>
</dbReference>
<evidence type="ECO:0000259" key="3">
    <source>
        <dbReference type="Pfam" id="PF24883"/>
    </source>
</evidence>
<keyword evidence="1" id="KW-0677">Repeat</keyword>
<dbReference type="SUPFAM" id="SSF53474">
    <property type="entry name" value="alpha/beta-Hydrolases"/>
    <property type="match status" value="1"/>
</dbReference>
<dbReference type="Gene3D" id="3.40.50.1820">
    <property type="entry name" value="alpha/beta hydrolase"/>
    <property type="match status" value="1"/>
</dbReference>
<dbReference type="InterPro" id="IPR027417">
    <property type="entry name" value="P-loop_NTPase"/>
</dbReference>
<sequence length="1023" mass="115383">MDNNTQPKSVFWPVDLIPKDCPNARVLMFGYDSKITKYRAGATNRNGIFSHGKDLLFALSRERHRDCPLVFVAHSLGGIIVKQASQSRLSSAHSCTKLSVQMLAESLSLPETPFVNIVKSTAAVIFLGTPHRGSQDVAALGEVMRSVVSALGMETSPVNLHALGLKTSDLERAQEDFSKLWQKYDFHVKTFQEGLSFTKIGKKVVPDYSSLIGDHREHAETLQADHLEMCRYSGSDDPNYHKVAGELHSIYHTITRGTNVDASPSRRIRHPSGSLSDSSSKRLAYVAGSSYLNYACLATLWFPAIYSRFQNVESPAHSTCSWLFMHPEYEKWFNSKSRSRCYGLLWLKGKPGAGKSTLMKEAFRRAATRQARANYCTAGFFFCANGNELEHTSLGLFRSLLYQLLPGDRLSLQRFQQYCNEKKNPLKSQSTPAESITWTETELRQFMKSVLLNQTKRTIIFIDALDECDGASIRSLAYFWRSITKSAHDLGLELNVCLSSRHFPTISLSHCAEIVVEEHNGDDIASYVDQKFRICMSAQKPQWELLRRQILKKAAGIFLWAVLVAEDVLKNWDNGKELPYLIRRVRDVPEALENLFSNLLSDLEPSTRQLTVRFFQWVILATKPLRLHEWHHIMAFIRQPASPERLPRSTGLTSSYRRLAKYNSRPAFRSLSEWRESAHFTESDEQLEKQIRSLSRGLVEVKKVWTSEPQEGDIDVISTYAGAGSLNFEHGDTRIVQVIHESVRDFFLGGNGFSVLDSSLRHHPIGNGHLTIMATCLDYVHISELDALVKARILAAGRRGRRKHLKKTSSSDAHSQHSIVGERPSVKGSQKVSIFDTLAFSNPASGIDIVQKWLTNDGDTPVRWSHPEELQCESDTASSDGSPARMLEDYPALLSYATSNMFIHAQLAEKDGIDQTPLIKRFEDEATWTRWLALREDIPDGTPMRSYAMRMGLRSWSNYYVRDGVLPPSTSEQAEDDDSSSDRSGSVASFSSASSHAAFNVRRRSSRSRTRRQRSNYSSELLV</sequence>
<dbReference type="SUPFAM" id="SSF52540">
    <property type="entry name" value="P-loop containing nucleoside triphosphate hydrolases"/>
    <property type="match status" value="1"/>
</dbReference>
<dbReference type="InterPro" id="IPR056884">
    <property type="entry name" value="NPHP3-like_N"/>
</dbReference>
<evidence type="ECO:0000313" key="5">
    <source>
        <dbReference type="Proteomes" id="UP001642720"/>
    </source>
</evidence>
<dbReference type="PANTHER" id="PTHR10039">
    <property type="entry name" value="AMELOGENIN"/>
    <property type="match status" value="1"/>
</dbReference>
<name>A0ABY2GTH3_9HYPO</name>
<proteinExistence type="predicted"/>
<gene>
    <name evidence="4" type="ORF">CCMA1212_009376</name>
</gene>
<feature type="compositionally biased region" description="Basic residues" evidence="2">
    <location>
        <begin position="1001"/>
        <end position="1014"/>
    </location>
</feature>
<comment type="caution">
    <text evidence="4">The sequence shown here is derived from an EMBL/GenBank/DDBJ whole genome shotgun (WGS) entry which is preliminary data.</text>
</comment>
<dbReference type="Proteomes" id="UP001642720">
    <property type="component" value="Unassembled WGS sequence"/>
</dbReference>
<organism evidence="4 5">
    <name type="scientific">Trichoderma ghanense</name>
    <dbReference type="NCBI Taxonomy" id="65468"/>
    <lineage>
        <taxon>Eukaryota</taxon>
        <taxon>Fungi</taxon>
        <taxon>Dikarya</taxon>
        <taxon>Ascomycota</taxon>
        <taxon>Pezizomycotina</taxon>
        <taxon>Sordariomycetes</taxon>
        <taxon>Hypocreomycetidae</taxon>
        <taxon>Hypocreales</taxon>
        <taxon>Hypocreaceae</taxon>
        <taxon>Trichoderma</taxon>
    </lineage>
</organism>
<dbReference type="Gene3D" id="3.40.50.300">
    <property type="entry name" value="P-loop containing nucleotide triphosphate hydrolases"/>
    <property type="match status" value="1"/>
</dbReference>
<dbReference type="EMBL" id="PPTA01000017">
    <property type="protein sequence ID" value="TFA98930.1"/>
    <property type="molecule type" value="Genomic_DNA"/>
</dbReference>